<protein>
    <submittedName>
        <fullName evidence="1">Porin</fullName>
    </submittedName>
</protein>
<dbReference type="RefSeq" id="WP_394829921.1">
    <property type="nucleotide sequence ID" value="NZ_CP089984.1"/>
</dbReference>
<dbReference type="InterPro" id="IPR045748">
    <property type="entry name" value="DcaP"/>
</dbReference>
<dbReference type="Proteomes" id="UP001370348">
    <property type="component" value="Chromosome"/>
</dbReference>
<organism evidence="1 2">
    <name type="scientific">Pendulispora albinea</name>
    <dbReference type="NCBI Taxonomy" id="2741071"/>
    <lineage>
        <taxon>Bacteria</taxon>
        <taxon>Pseudomonadati</taxon>
        <taxon>Myxococcota</taxon>
        <taxon>Myxococcia</taxon>
        <taxon>Myxococcales</taxon>
        <taxon>Sorangiineae</taxon>
        <taxon>Pendulisporaceae</taxon>
        <taxon>Pendulispora</taxon>
    </lineage>
</organism>
<dbReference type="EMBL" id="CP089984">
    <property type="protein sequence ID" value="WXB20325.1"/>
    <property type="molecule type" value="Genomic_DNA"/>
</dbReference>
<accession>A0ABZ2MCU6</accession>
<reference evidence="1 2" key="1">
    <citation type="submission" date="2021-12" db="EMBL/GenBank/DDBJ databases">
        <title>Discovery of the Pendulisporaceae a myxobacterial family with distinct sporulation behavior and unique specialized metabolism.</title>
        <authorList>
            <person name="Garcia R."/>
            <person name="Popoff A."/>
            <person name="Bader C.D."/>
            <person name="Loehr J."/>
            <person name="Walesch S."/>
            <person name="Walt C."/>
            <person name="Boldt J."/>
            <person name="Bunk B."/>
            <person name="Haeckl F.J.F.P.J."/>
            <person name="Gunesch A.P."/>
            <person name="Birkelbach J."/>
            <person name="Nuebel U."/>
            <person name="Pietschmann T."/>
            <person name="Bach T."/>
            <person name="Mueller R."/>
        </authorList>
    </citation>
    <scope>NUCLEOTIDE SEQUENCE [LARGE SCALE GENOMIC DNA]</scope>
    <source>
        <strain evidence="1 2">MSr11954</strain>
    </source>
</reference>
<gene>
    <name evidence="1" type="ORF">LZC94_45005</name>
</gene>
<sequence>MTVCSVASAQDEDPPGTFKIPGLRTKLTLSGYAQLDITYDLGGRNPLVEGDDYAILSSRIPLNLGYDSRNKTNQLYMTARTSRVGISTNTETEWADIGTRIEGDFWSGNLLSGETFTNSVLFRLRHGYGTLSGKYGSLLLGQTWTTFLIQEGTAEVVDFNGPGSGAALRQPMIRYVIPLPSSFDLSLAAENAPGTDLNGITDGTAVPATRKMQSIPDFVGRLSTSGAWGGASLVAVTVNYKDSGAPGQDSYTKQGWGLGAGTGVKIFDDTLRLMVNGGRGIGRYLFAAGGVQGVTNMDTHFLLWDALGYHVNYTHVWSPEFRSNVVWSQTFFKNNGGSTAAAPYEPRIDSKTGLLIEPEPNRAIEEMYINTFWAPNRQVEFGIEYAFGQRHTFGNDAAEGQPCTVGMLCSSMVGTMHRITTTAHFNLF</sequence>
<proteinExistence type="predicted"/>
<evidence type="ECO:0000313" key="2">
    <source>
        <dbReference type="Proteomes" id="UP001370348"/>
    </source>
</evidence>
<dbReference type="SUPFAM" id="SSF56935">
    <property type="entry name" value="Porins"/>
    <property type="match status" value="1"/>
</dbReference>
<dbReference type="Pfam" id="PF19577">
    <property type="entry name" value="DcaP"/>
    <property type="match status" value="1"/>
</dbReference>
<keyword evidence="2" id="KW-1185">Reference proteome</keyword>
<name>A0ABZ2MCU6_9BACT</name>
<evidence type="ECO:0000313" key="1">
    <source>
        <dbReference type="EMBL" id="WXB20325.1"/>
    </source>
</evidence>